<dbReference type="InterPro" id="IPR036875">
    <property type="entry name" value="Znf_CCHC_sf"/>
</dbReference>
<dbReference type="Pfam" id="PF14893">
    <property type="entry name" value="PNMA"/>
    <property type="match status" value="1"/>
</dbReference>
<dbReference type="AlphaFoldDB" id="A0A131Y1G8"/>
<name>A0A131Y1G8_IXORI</name>
<evidence type="ECO:0000259" key="2">
    <source>
        <dbReference type="PROSITE" id="PS50158"/>
    </source>
</evidence>
<feature type="domain" description="CCHC-type" evidence="2">
    <location>
        <begin position="214"/>
        <end position="231"/>
    </location>
</feature>
<organism evidence="3">
    <name type="scientific">Ixodes ricinus</name>
    <name type="common">Common tick</name>
    <name type="synonym">Acarus ricinus</name>
    <dbReference type="NCBI Taxonomy" id="34613"/>
    <lineage>
        <taxon>Eukaryota</taxon>
        <taxon>Metazoa</taxon>
        <taxon>Ecdysozoa</taxon>
        <taxon>Arthropoda</taxon>
        <taxon>Chelicerata</taxon>
        <taxon>Arachnida</taxon>
        <taxon>Acari</taxon>
        <taxon>Parasitiformes</taxon>
        <taxon>Ixodida</taxon>
        <taxon>Ixodoidea</taxon>
        <taxon>Ixodidae</taxon>
        <taxon>Ixodinae</taxon>
        <taxon>Ixodes</taxon>
    </lineage>
</organism>
<reference evidence="3" key="1">
    <citation type="submission" date="2016-02" db="EMBL/GenBank/DDBJ databases">
        <title>RNAseq analyses of the midgut from blood- or serum-fed Ixodes ricinus ticks.</title>
        <authorList>
            <person name="Perner J."/>
            <person name="Provaznik J."/>
            <person name="Schrenkova J."/>
            <person name="Urbanova V."/>
            <person name="Ribeiro J.M."/>
            <person name="Kopacek P."/>
        </authorList>
    </citation>
    <scope>NUCLEOTIDE SEQUENCE</scope>
    <source>
        <tissue evidence="3">Gut</tissue>
    </source>
</reference>
<sequence length="295" mass="33161">LPVFDDGKDKWQSYLVKVEAYFEANQVTDDAKKRALLVAALETRTIDILCGQVAPQKPNSLSYQSVVNELNKYYDPTPNEISESFKFFHRQQHEGEPVQDFIVEIRRIAQNCNFATMLDRMLRDRIVCGVRSKNLQKQLLAKKDLTLAEATALAIAAEHAELDSQKISTEAGSTDLLALKVPRRWRAKRNASDKQCERCGNSGHDSAACSMRHRRCYSCGTQGHLARMCRKEKKQSVNVTAQADSDSEANAAQLWSVTTNELLVPPIRETFTWNGIKLLMDVDTGSPVCVIPRTT</sequence>
<dbReference type="PANTHER" id="PTHR37984:SF5">
    <property type="entry name" value="PROTEIN NYNRIN-LIKE"/>
    <property type="match status" value="1"/>
</dbReference>
<dbReference type="SMART" id="SM00343">
    <property type="entry name" value="ZnF_C2HC"/>
    <property type="match status" value="2"/>
</dbReference>
<dbReference type="GO" id="GO:0008270">
    <property type="term" value="F:zinc ion binding"/>
    <property type="evidence" value="ECO:0007669"/>
    <property type="project" value="UniProtKB-KW"/>
</dbReference>
<proteinExistence type="evidence at transcript level"/>
<accession>A0A131Y1G8</accession>
<dbReference type="InterPro" id="IPR048270">
    <property type="entry name" value="PNMA_C"/>
</dbReference>
<dbReference type="InterPro" id="IPR050951">
    <property type="entry name" value="Retrovirus_Pol_polyprotein"/>
</dbReference>
<feature type="non-terminal residue" evidence="3">
    <location>
        <position position="1"/>
    </location>
</feature>
<keyword evidence="1" id="KW-0479">Metal-binding</keyword>
<keyword evidence="1" id="KW-0863">Zinc-finger</keyword>
<dbReference type="Pfam" id="PF00098">
    <property type="entry name" value="zf-CCHC"/>
    <property type="match status" value="1"/>
</dbReference>
<feature type="non-terminal residue" evidence="3">
    <location>
        <position position="295"/>
    </location>
</feature>
<evidence type="ECO:0000256" key="1">
    <source>
        <dbReference type="PROSITE-ProRule" id="PRU00047"/>
    </source>
</evidence>
<dbReference type="PANTHER" id="PTHR37984">
    <property type="entry name" value="PROTEIN CBG26694"/>
    <property type="match status" value="1"/>
</dbReference>
<dbReference type="GO" id="GO:0003676">
    <property type="term" value="F:nucleic acid binding"/>
    <property type="evidence" value="ECO:0007669"/>
    <property type="project" value="InterPro"/>
</dbReference>
<evidence type="ECO:0000313" key="3">
    <source>
        <dbReference type="EMBL" id="JAP73344.1"/>
    </source>
</evidence>
<dbReference type="PROSITE" id="PS50158">
    <property type="entry name" value="ZF_CCHC"/>
    <property type="match status" value="1"/>
</dbReference>
<dbReference type="EMBL" id="GEFM01002452">
    <property type="protein sequence ID" value="JAP73344.1"/>
    <property type="molecule type" value="mRNA"/>
</dbReference>
<keyword evidence="1" id="KW-0862">Zinc</keyword>
<dbReference type="InterPro" id="IPR001878">
    <property type="entry name" value="Znf_CCHC"/>
</dbReference>
<dbReference type="Gene3D" id="4.10.60.10">
    <property type="entry name" value="Zinc finger, CCHC-type"/>
    <property type="match status" value="1"/>
</dbReference>
<dbReference type="SUPFAM" id="SSF57756">
    <property type="entry name" value="Retrovirus zinc finger-like domains"/>
    <property type="match status" value="1"/>
</dbReference>
<protein>
    <submittedName>
        <fullName evidence="3">Putative tick transposon</fullName>
    </submittedName>
</protein>